<dbReference type="RefSeq" id="XP_024717926.1">
    <property type="nucleotide sequence ID" value="XM_024867031.1"/>
</dbReference>
<name>A0A2T3ATD8_AMORE</name>
<reference evidence="2 3" key="1">
    <citation type="journal article" date="2018" name="New Phytol.">
        <title>Comparative genomics and transcriptomics depict ericoid mycorrhizal fungi as versatile saprotrophs and plant mutualists.</title>
        <authorList>
            <person name="Martino E."/>
            <person name="Morin E."/>
            <person name="Grelet G.A."/>
            <person name="Kuo A."/>
            <person name="Kohler A."/>
            <person name="Daghino S."/>
            <person name="Barry K.W."/>
            <person name="Cichocki N."/>
            <person name="Clum A."/>
            <person name="Dockter R.B."/>
            <person name="Hainaut M."/>
            <person name="Kuo R.C."/>
            <person name="LaButti K."/>
            <person name="Lindahl B.D."/>
            <person name="Lindquist E.A."/>
            <person name="Lipzen A."/>
            <person name="Khouja H.R."/>
            <person name="Magnuson J."/>
            <person name="Murat C."/>
            <person name="Ohm R.A."/>
            <person name="Singer S.W."/>
            <person name="Spatafora J.W."/>
            <person name="Wang M."/>
            <person name="Veneault-Fourrey C."/>
            <person name="Henrissat B."/>
            <person name="Grigoriev I.V."/>
            <person name="Martin F.M."/>
            <person name="Perotto S."/>
        </authorList>
    </citation>
    <scope>NUCLEOTIDE SEQUENCE [LARGE SCALE GENOMIC DNA]</scope>
    <source>
        <strain evidence="2 3">ATCC 22711</strain>
    </source>
</reference>
<dbReference type="STRING" id="857342.A0A2T3ATD8"/>
<evidence type="ECO:0000313" key="2">
    <source>
        <dbReference type="EMBL" id="PSS10747.1"/>
    </source>
</evidence>
<feature type="region of interest" description="Disordered" evidence="1">
    <location>
        <begin position="1"/>
        <end position="32"/>
    </location>
</feature>
<gene>
    <name evidence="2" type="ORF">M430DRAFT_36973</name>
</gene>
<proteinExistence type="predicted"/>
<dbReference type="EMBL" id="KZ679016">
    <property type="protein sequence ID" value="PSS10747.1"/>
    <property type="molecule type" value="Genomic_DNA"/>
</dbReference>
<dbReference type="InParanoid" id="A0A2T3ATD8"/>
<evidence type="ECO:0000313" key="3">
    <source>
        <dbReference type="Proteomes" id="UP000241818"/>
    </source>
</evidence>
<dbReference type="Proteomes" id="UP000241818">
    <property type="component" value="Unassembled WGS sequence"/>
</dbReference>
<dbReference type="AlphaFoldDB" id="A0A2T3ATD8"/>
<feature type="region of interest" description="Disordered" evidence="1">
    <location>
        <begin position="107"/>
        <end position="136"/>
    </location>
</feature>
<evidence type="ECO:0000256" key="1">
    <source>
        <dbReference type="SAM" id="MobiDB-lite"/>
    </source>
</evidence>
<organism evidence="2 3">
    <name type="scientific">Amorphotheca resinae ATCC 22711</name>
    <dbReference type="NCBI Taxonomy" id="857342"/>
    <lineage>
        <taxon>Eukaryota</taxon>
        <taxon>Fungi</taxon>
        <taxon>Dikarya</taxon>
        <taxon>Ascomycota</taxon>
        <taxon>Pezizomycotina</taxon>
        <taxon>Leotiomycetes</taxon>
        <taxon>Helotiales</taxon>
        <taxon>Amorphothecaceae</taxon>
        <taxon>Amorphotheca</taxon>
    </lineage>
</organism>
<accession>A0A2T3ATD8</accession>
<protein>
    <submittedName>
        <fullName evidence="2">Uncharacterized protein</fullName>
    </submittedName>
</protein>
<feature type="compositionally biased region" description="Basic and acidic residues" evidence="1">
    <location>
        <begin position="112"/>
        <end position="136"/>
    </location>
</feature>
<sequence>MAVIQKDPELSTGERGPESGEQTAPNAGEDVWDEERIERALNTVKEMHIQLRALRTTIPQLLAPLATKQPSPEALFHEFSASPNTANQEVQQFRRLMTDEESNKILKQAKKSRAEKPQGIKPWRVTEHADWLTRET</sequence>
<dbReference type="GeneID" id="36575112"/>
<dbReference type="OrthoDB" id="5326237at2759"/>
<keyword evidence="3" id="KW-1185">Reference proteome</keyword>